<sequence length="123" mass="13219">MALRLLRAFARTTFGNWLSLSYLGLVTLTVLIGLGDSDGAAFGAGMLALFLSAPTSALLFTLQGMLGDWAESAPAVHCLFLFSYLFQAFVLGRIVALGRGKPGQHELPLRSGPRWQNPDHGDI</sequence>
<reference evidence="3" key="2">
    <citation type="submission" date="2020-09" db="EMBL/GenBank/DDBJ databases">
        <authorList>
            <person name="Sun Q."/>
            <person name="Ohkuma M."/>
        </authorList>
    </citation>
    <scope>NUCLEOTIDE SEQUENCE</scope>
    <source>
        <strain evidence="3">JCM 3172</strain>
    </source>
</reference>
<keyword evidence="2" id="KW-1133">Transmembrane helix</keyword>
<evidence type="ECO:0000256" key="1">
    <source>
        <dbReference type="SAM" id="MobiDB-lite"/>
    </source>
</evidence>
<gene>
    <name evidence="3" type="ORF">GCM10014713_51670</name>
</gene>
<evidence type="ECO:0000313" key="3">
    <source>
        <dbReference type="EMBL" id="GGT51215.1"/>
    </source>
</evidence>
<feature type="transmembrane region" description="Helical" evidence="2">
    <location>
        <begin position="74"/>
        <end position="96"/>
    </location>
</feature>
<dbReference type="Proteomes" id="UP000619486">
    <property type="component" value="Unassembled WGS sequence"/>
</dbReference>
<keyword evidence="2" id="KW-0472">Membrane</keyword>
<comment type="caution">
    <text evidence="3">The sequence shown here is derived from an EMBL/GenBank/DDBJ whole genome shotgun (WGS) entry which is preliminary data.</text>
</comment>
<accession>A0A918LUE2</accession>
<feature type="region of interest" description="Disordered" evidence="1">
    <location>
        <begin position="102"/>
        <end position="123"/>
    </location>
</feature>
<keyword evidence="4" id="KW-1185">Reference proteome</keyword>
<evidence type="ECO:0000256" key="2">
    <source>
        <dbReference type="SAM" id="Phobius"/>
    </source>
</evidence>
<protein>
    <submittedName>
        <fullName evidence="3">Uncharacterized protein</fullName>
    </submittedName>
</protein>
<organism evidence="3 4">
    <name type="scientific">Streptomyces purpureus</name>
    <dbReference type="NCBI Taxonomy" id="1951"/>
    <lineage>
        <taxon>Bacteria</taxon>
        <taxon>Bacillati</taxon>
        <taxon>Actinomycetota</taxon>
        <taxon>Actinomycetes</taxon>
        <taxon>Kitasatosporales</taxon>
        <taxon>Streptomycetaceae</taxon>
        <taxon>Streptomyces</taxon>
    </lineage>
</organism>
<dbReference type="InterPro" id="IPR057702">
    <property type="entry name" value="DUF7942"/>
</dbReference>
<feature type="transmembrane region" description="Helical" evidence="2">
    <location>
        <begin position="41"/>
        <end position="62"/>
    </location>
</feature>
<keyword evidence="2" id="KW-0812">Transmembrane</keyword>
<evidence type="ECO:0000313" key="4">
    <source>
        <dbReference type="Proteomes" id="UP000619486"/>
    </source>
</evidence>
<dbReference type="NCBIfam" id="NF046119">
    <property type="entry name" value="memb_SCO4225"/>
    <property type="match status" value="1"/>
</dbReference>
<reference evidence="3" key="1">
    <citation type="journal article" date="2014" name="Int. J. Syst. Evol. Microbiol.">
        <title>Complete genome sequence of Corynebacterium casei LMG S-19264T (=DSM 44701T), isolated from a smear-ripened cheese.</title>
        <authorList>
            <consortium name="US DOE Joint Genome Institute (JGI-PGF)"/>
            <person name="Walter F."/>
            <person name="Albersmeier A."/>
            <person name="Kalinowski J."/>
            <person name="Ruckert C."/>
        </authorList>
    </citation>
    <scope>NUCLEOTIDE SEQUENCE</scope>
    <source>
        <strain evidence="3">JCM 3172</strain>
    </source>
</reference>
<name>A0A918LUE2_9ACTN</name>
<feature type="transmembrane region" description="Helical" evidence="2">
    <location>
        <begin position="14"/>
        <end position="34"/>
    </location>
</feature>
<dbReference type="EMBL" id="BMQQ01000023">
    <property type="protein sequence ID" value="GGT51215.1"/>
    <property type="molecule type" value="Genomic_DNA"/>
</dbReference>
<dbReference type="AlphaFoldDB" id="A0A918LUE2"/>
<dbReference type="RefSeq" id="WP_189203955.1">
    <property type="nucleotide sequence ID" value="NZ_BMQQ01000023.1"/>
</dbReference>
<dbReference type="Pfam" id="PF25637">
    <property type="entry name" value="DUF7942"/>
    <property type="match status" value="1"/>
</dbReference>
<proteinExistence type="predicted"/>